<sequence length="100" mass="10891">PRFQPGNFEINLQLVKQGEEMAAKRGCTPAQLALGWVTSLQRRPGVPTIIPIPGGTTAGKVRENAKRIDLNDEEMDALDATLAKFEVAGGRYPDNMLIDT</sequence>
<dbReference type="InterPro" id="IPR023210">
    <property type="entry name" value="NADP_OxRdtase_dom"/>
</dbReference>
<dbReference type="Pfam" id="PF00248">
    <property type="entry name" value="Aldo_ket_red"/>
    <property type="match status" value="1"/>
</dbReference>
<gene>
    <name evidence="3" type="ORF">B0J13DRAFT_462451</name>
</gene>
<feature type="domain" description="NADP-dependent oxidoreductase" evidence="2">
    <location>
        <begin position="8"/>
        <end position="81"/>
    </location>
</feature>
<dbReference type="PANTHER" id="PTHR43625:SF78">
    <property type="entry name" value="PYRIDOXAL REDUCTASE-RELATED"/>
    <property type="match status" value="1"/>
</dbReference>
<dbReference type="AlphaFoldDB" id="A0A9P9D0E7"/>
<dbReference type="GO" id="GO:0005737">
    <property type="term" value="C:cytoplasm"/>
    <property type="evidence" value="ECO:0007669"/>
    <property type="project" value="TreeGrafter"/>
</dbReference>
<evidence type="ECO:0000313" key="3">
    <source>
        <dbReference type="EMBL" id="KAH7110413.1"/>
    </source>
</evidence>
<dbReference type="InterPro" id="IPR050791">
    <property type="entry name" value="Aldo-Keto_reductase"/>
</dbReference>
<accession>A0A9P9D0E7</accession>
<reference evidence="3" key="1">
    <citation type="journal article" date="2021" name="Nat. Commun.">
        <title>Genetic determinants of endophytism in the Arabidopsis root mycobiome.</title>
        <authorList>
            <person name="Mesny F."/>
            <person name="Miyauchi S."/>
            <person name="Thiergart T."/>
            <person name="Pickel B."/>
            <person name="Atanasova L."/>
            <person name="Karlsson M."/>
            <person name="Huettel B."/>
            <person name="Barry K.W."/>
            <person name="Haridas S."/>
            <person name="Chen C."/>
            <person name="Bauer D."/>
            <person name="Andreopoulos W."/>
            <person name="Pangilinan J."/>
            <person name="LaButti K."/>
            <person name="Riley R."/>
            <person name="Lipzen A."/>
            <person name="Clum A."/>
            <person name="Drula E."/>
            <person name="Henrissat B."/>
            <person name="Kohler A."/>
            <person name="Grigoriev I.V."/>
            <person name="Martin F.M."/>
            <person name="Hacquard S."/>
        </authorList>
    </citation>
    <scope>NUCLEOTIDE SEQUENCE</scope>
    <source>
        <strain evidence="3">MPI-CAGE-AT-0021</strain>
    </source>
</reference>
<evidence type="ECO:0000259" key="2">
    <source>
        <dbReference type="Pfam" id="PF00248"/>
    </source>
</evidence>
<dbReference type="Gene3D" id="3.20.20.100">
    <property type="entry name" value="NADP-dependent oxidoreductase domain"/>
    <property type="match status" value="1"/>
</dbReference>
<feature type="non-terminal residue" evidence="3">
    <location>
        <position position="1"/>
    </location>
</feature>
<evidence type="ECO:0000313" key="4">
    <source>
        <dbReference type="Proteomes" id="UP000717696"/>
    </source>
</evidence>
<dbReference type="SUPFAM" id="SSF51430">
    <property type="entry name" value="NAD(P)-linked oxidoreductase"/>
    <property type="match status" value="1"/>
</dbReference>
<dbReference type="Proteomes" id="UP000717696">
    <property type="component" value="Unassembled WGS sequence"/>
</dbReference>
<dbReference type="OrthoDB" id="37537at2759"/>
<dbReference type="PANTHER" id="PTHR43625">
    <property type="entry name" value="AFLATOXIN B1 ALDEHYDE REDUCTASE"/>
    <property type="match status" value="1"/>
</dbReference>
<name>A0A9P9D0E7_9HYPO</name>
<keyword evidence="4" id="KW-1185">Reference proteome</keyword>
<evidence type="ECO:0000256" key="1">
    <source>
        <dbReference type="ARBA" id="ARBA00023002"/>
    </source>
</evidence>
<comment type="caution">
    <text evidence="3">The sequence shown here is derived from an EMBL/GenBank/DDBJ whole genome shotgun (WGS) entry which is preliminary data.</text>
</comment>
<dbReference type="EMBL" id="JAGMUU010000063">
    <property type="protein sequence ID" value="KAH7110413.1"/>
    <property type="molecule type" value="Genomic_DNA"/>
</dbReference>
<dbReference type="InterPro" id="IPR036812">
    <property type="entry name" value="NAD(P)_OxRdtase_dom_sf"/>
</dbReference>
<proteinExistence type="predicted"/>
<dbReference type="GO" id="GO:0016491">
    <property type="term" value="F:oxidoreductase activity"/>
    <property type="evidence" value="ECO:0007669"/>
    <property type="project" value="UniProtKB-KW"/>
</dbReference>
<organism evidence="3 4">
    <name type="scientific">Dactylonectria estremocensis</name>
    <dbReference type="NCBI Taxonomy" id="1079267"/>
    <lineage>
        <taxon>Eukaryota</taxon>
        <taxon>Fungi</taxon>
        <taxon>Dikarya</taxon>
        <taxon>Ascomycota</taxon>
        <taxon>Pezizomycotina</taxon>
        <taxon>Sordariomycetes</taxon>
        <taxon>Hypocreomycetidae</taxon>
        <taxon>Hypocreales</taxon>
        <taxon>Nectriaceae</taxon>
        <taxon>Dactylonectria</taxon>
    </lineage>
</organism>
<keyword evidence="1" id="KW-0560">Oxidoreductase</keyword>
<protein>
    <submittedName>
        <fullName evidence="3">NADP-dependent oxidoreductase domain-containing protein</fullName>
    </submittedName>
</protein>